<feature type="non-terminal residue" evidence="1">
    <location>
        <position position="180"/>
    </location>
</feature>
<evidence type="ECO:0008006" key="2">
    <source>
        <dbReference type="Google" id="ProtNLM"/>
    </source>
</evidence>
<sequence length="180" mass="20959">MAMKRKITQTIYERGEKAYLVSYDGREITIHRDEIKINNDTIKPIDKLYLENVVHVPSAIVDKPGMVYDDLYEFYKENILLNDTNLTLATAYTWYTWFYDRVETAPYLYLNGQYGSGKTRLKDLIAHTAFNSTDLGTSVTPANIFRMQNEIRGTLFIDEFEPDIQNELRVFSQILNGGYK</sequence>
<reference evidence="1" key="1">
    <citation type="submission" date="2018-05" db="EMBL/GenBank/DDBJ databases">
        <authorList>
            <person name="Lanie J.A."/>
            <person name="Ng W.-L."/>
            <person name="Kazmierczak K.M."/>
            <person name="Andrzejewski T.M."/>
            <person name="Davidsen T.M."/>
            <person name="Wayne K.J."/>
            <person name="Tettelin H."/>
            <person name="Glass J.I."/>
            <person name="Rusch D."/>
            <person name="Podicherti R."/>
            <person name="Tsui H.-C.T."/>
            <person name="Winkler M.E."/>
        </authorList>
    </citation>
    <scope>NUCLEOTIDE SEQUENCE</scope>
</reference>
<organism evidence="1">
    <name type="scientific">marine metagenome</name>
    <dbReference type="NCBI Taxonomy" id="408172"/>
    <lineage>
        <taxon>unclassified sequences</taxon>
        <taxon>metagenomes</taxon>
        <taxon>ecological metagenomes</taxon>
    </lineage>
</organism>
<gene>
    <name evidence="1" type="ORF">METZ01_LOCUS355835</name>
</gene>
<protein>
    <recommendedName>
        <fullName evidence="2">Bacteriophage/plasmid primase P4 C-terminal domain-containing protein</fullName>
    </recommendedName>
</protein>
<name>A0A382S217_9ZZZZ</name>
<dbReference type="EMBL" id="UINC01125270">
    <property type="protein sequence ID" value="SVD02981.1"/>
    <property type="molecule type" value="Genomic_DNA"/>
</dbReference>
<dbReference type="AlphaFoldDB" id="A0A382S217"/>
<accession>A0A382S217</accession>
<proteinExistence type="predicted"/>
<evidence type="ECO:0000313" key="1">
    <source>
        <dbReference type="EMBL" id="SVD02981.1"/>
    </source>
</evidence>